<dbReference type="InterPro" id="IPR045853">
    <property type="entry name" value="Pep_chain_release_fac_I_sf"/>
</dbReference>
<name>A0A7X9FTZ7_9DELT</name>
<keyword evidence="2" id="KW-0488">Methylation</keyword>
<dbReference type="PANTHER" id="PTHR43804:SF7">
    <property type="entry name" value="LD18447P"/>
    <property type="match status" value="1"/>
</dbReference>
<dbReference type="Pfam" id="PF03462">
    <property type="entry name" value="PCRF"/>
    <property type="match status" value="1"/>
</dbReference>
<comment type="similarity">
    <text evidence="1">Belongs to the prokaryotic/mitochondrial release factor family.</text>
</comment>
<dbReference type="Proteomes" id="UP000524246">
    <property type="component" value="Unassembled WGS sequence"/>
</dbReference>
<feature type="non-terminal residue" evidence="5">
    <location>
        <position position="1"/>
    </location>
</feature>
<organism evidence="5 6">
    <name type="scientific">SAR324 cluster bacterium</name>
    <dbReference type="NCBI Taxonomy" id="2024889"/>
    <lineage>
        <taxon>Bacteria</taxon>
        <taxon>Deltaproteobacteria</taxon>
        <taxon>SAR324 cluster</taxon>
    </lineage>
</organism>
<evidence type="ECO:0000313" key="5">
    <source>
        <dbReference type="EMBL" id="NMC64296.1"/>
    </source>
</evidence>
<evidence type="ECO:0000256" key="2">
    <source>
        <dbReference type="ARBA" id="ARBA00022481"/>
    </source>
</evidence>
<dbReference type="Pfam" id="PF00472">
    <property type="entry name" value="RF-1"/>
    <property type="match status" value="1"/>
</dbReference>
<dbReference type="PANTHER" id="PTHR43804">
    <property type="entry name" value="LD18447P"/>
    <property type="match status" value="1"/>
</dbReference>
<dbReference type="FunFam" id="3.30.160.20:FF:000004">
    <property type="entry name" value="Peptide chain release factor 1"/>
    <property type="match status" value="1"/>
</dbReference>
<dbReference type="SUPFAM" id="SSF75620">
    <property type="entry name" value="Release factor"/>
    <property type="match status" value="1"/>
</dbReference>
<dbReference type="FunFam" id="3.30.70.1660:FF:000004">
    <property type="entry name" value="Peptide chain release factor 1"/>
    <property type="match status" value="1"/>
</dbReference>
<dbReference type="AlphaFoldDB" id="A0A7X9FTZ7"/>
<dbReference type="InterPro" id="IPR005139">
    <property type="entry name" value="PCRF"/>
</dbReference>
<dbReference type="GO" id="GO:0005737">
    <property type="term" value="C:cytoplasm"/>
    <property type="evidence" value="ECO:0007669"/>
    <property type="project" value="UniProtKB-ARBA"/>
</dbReference>
<dbReference type="InterPro" id="IPR050057">
    <property type="entry name" value="Prokaryotic/Mito_RF"/>
</dbReference>
<proteinExistence type="inferred from homology"/>
<evidence type="ECO:0000313" key="6">
    <source>
        <dbReference type="Proteomes" id="UP000524246"/>
    </source>
</evidence>
<dbReference type="GO" id="GO:0003747">
    <property type="term" value="F:translation release factor activity"/>
    <property type="evidence" value="ECO:0007669"/>
    <property type="project" value="InterPro"/>
</dbReference>
<gene>
    <name evidence="5" type="ORF">GYA55_14120</name>
</gene>
<dbReference type="PROSITE" id="PS00745">
    <property type="entry name" value="RF_PROK_I"/>
    <property type="match status" value="1"/>
</dbReference>
<dbReference type="Gene3D" id="3.30.160.20">
    <property type="match status" value="1"/>
</dbReference>
<dbReference type="Gene3D" id="3.30.70.1660">
    <property type="match status" value="1"/>
</dbReference>
<accession>A0A7X9FTZ7</accession>
<evidence type="ECO:0000256" key="3">
    <source>
        <dbReference type="ARBA" id="ARBA00022917"/>
    </source>
</evidence>
<protein>
    <submittedName>
        <fullName evidence="5">PCRF domain-containing protein</fullName>
    </submittedName>
</protein>
<evidence type="ECO:0000259" key="4">
    <source>
        <dbReference type="PROSITE" id="PS00745"/>
    </source>
</evidence>
<keyword evidence="3" id="KW-0648">Protein biosynthesis</keyword>
<reference evidence="5 6" key="1">
    <citation type="journal article" date="2020" name="Biotechnol. Biofuels">
        <title>New insights from the biogas microbiome by comprehensive genome-resolved metagenomics of nearly 1600 species originating from multiple anaerobic digesters.</title>
        <authorList>
            <person name="Campanaro S."/>
            <person name="Treu L."/>
            <person name="Rodriguez-R L.M."/>
            <person name="Kovalovszki A."/>
            <person name="Ziels R.M."/>
            <person name="Maus I."/>
            <person name="Zhu X."/>
            <person name="Kougias P.G."/>
            <person name="Basile A."/>
            <person name="Luo G."/>
            <person name="Schluter A."/>
            <person name="Konstantinidis K.T."/>
            <person name="Angelidaki I."/>
        </authorList>
    </citation>
    <scope>NUCLEOTIDE SEQUENCE [LARGE SCALE GENOMIC DNA]</scope>
    <source>
        <strain evidence="5">AS27yjCOA_65</strain>
    </source>
</reference>
<comment type="caution">
    <text evidence="5">The sequence shown here is derived from an EMBL/GenBank/DDBJ whole genome shotgun (WGS) entry which is preliminary data.</text>
</comment>
<dbReference type="InterPro" id="IPR000352">
    <property type="entry name" value="Pep_chain_release_fac_I"/>
</dbReference>
<evidence type="ECO:0000256" key="1">
    <source>
        <dbReference type="ARBA" id="ARBA00010835"/>
    </source>
</evidence>
<feature type="domain" description="Prokaryotic-type class I peptide chain release factors" evidence="4">
    <location>
        <begin position="91"/>
        <end position="107"/>
    </location>
</feature>
<dbReference type="EMBL" id="JAAZON010000641">
    <property type="protein sequence ID" value="NMC64296.1"/>
    <property type="molecule type" value="Genomic_DNA"/>
</dbReference>
<sequence>RYAENRKWRVEVMSASEASAGGYKEIIATITGQGAFSRFKYERGVHRVQRVPTTEAQGRIHTSTVTVAVMPEAEEVEVKIQDKDLRIDVYRAGGHGGQSVNTTDSAVRITHLPTGITVCMQDEKSQFKNKDKAMKVLRSRLLEKQIEEADAERRDLRRSQVGTGDRAEKIRTYNFPQSRVTDHRISLSVYSLDAVMNGDLDQLIDPLTAYYQAEALKEGGAVN</sequence>